<reference evidence="2 3" key="1">
    <citation type="submission" date="2014-02" db="EMBL/GenBank/DDBJ databases">
        <title>Aquamicrobium defluvii Genome sequencing.</title>
        <authorList>
            <person name="Wang X."/>
        </authorList>
    </citation>
    <scope>NUCLEOTIDE SEQUENCE [LARGE SCALE GENOMIC DNA]</scope>
    <source>
        <strain evidence="2 3">W13Z1</strain>
    </source>
</reference>
<dbReference type="STRING" id="69279.BG36_17865"/>
<dbReference type="AlphaFoldDB" id="A0A011U0T1"/>
<protein>
    <submittedName>
        <fullName evidence="2">Uncharacterized protein</fullName>
    </submittedName>
</protein>
<evidence type="ECO:0000256" key="1">
    <source>
        <dbReference type="SAM" id="MobiDB-lite"/>
    </source>
</evidence>
<gene>
    <name evidence="2" type="ORF">BG36_17865</name>
</gene>
<accession>A0A011U0T1</accession>
<evidence type="ECO:0000313" key="2">
    <source>
        <dbReference type="EMBL" id="EXL09987.1"/>
    </source>
</evidence>
<evidence type="ECO:0000313" key="3">
    <source>
        <dbReference type="Proteomes" id="UP000019849"/>
    </source>
</evidence>
<dbReference type="Proteomes" id="UP000019849">
    <property type="component" value="Unassembled WGS sequence"/>
</dbReference>
<dbReference type="EMBL" id="JENY01000004">
    <property type="protein sequence ID" value="EXL09987.1"/>
    <property type="molecule type" value="Genomic_DNA"/>
</dbReference>
<organism evidence="2 3">
    <name type="scientific">Aquamicrobium defluvii</name>
    <dbReference type="NCBI Taxonomy" id="69279"/>
    <lineage>
        <taxon>Bacteria</taxon>
        <taxon>Pseudomonadati</taxon>
        <taxon>Pseudomonadota</taxon>
        <taxon>Alphaproteobacteria</taxon>
        <taxon>Hyphomicrobiales</taxon>
        <taxon>Phyllobacteriaceae</taxon>
        <taxon>Aquamicrobium</taxon>
    </lineage>
</organism>
<comment type="caution">
    <text evidence="2">The sequence shown here is derived from an EMBL/GenBank/DDBJ whole genome shotgun (WGS) entry which is preliminary data.</text>
</comment>
<sequence length="93" mass="10448">MKRRAGKHAHTPLLSQANYTDQPLSPIFALVQCGVFHPDMYPATTSHVDAVTVAINVDRVIWFEASPCPIREDMQLHANTRRQHASSQRAQGR</sequence>
<name>A0A011U0T1_9HYPH</name>
<proteinExistence type="predicted"/>
<feature type="region of interest" description="Disordered" evidence="1">
    <location>
        <begin position="74"/>
        <end position="93"/>
    </location>
</feature>
<dbReference type="HOGENOM" id="CLU_2393459_0_0_5"/>